<evidence type="ECO:0000313" key="3">
    <source>
        <dbReference type="Proteomes" id="UP001157418"/>
    </source>
</evidence>
<dbReference type="Proteomes" id="UP001157418">
    <property type="component" value="Unassembled WGS sequence"/>
</dbReference>
<name>A0AAU9M8T7_9ASTR</name>
<protein>
    <submittedName>
        <fullName evidence="2">Uncharacterized protein</fullName>
    </submittedName>
</protein>
<evidence type="ECO:0000313" key="2">
    <source>
        <dbReference type="EMBL" id="CAH1422977.1"/>
    </source>
</evidence>
<dbReference type="AlphaFoldDB" id="A0AAU9M8T7"/>
<proteinExistence type="predicted"/>
<evidence type="ECO:0000256" key="1">
    <source>
        <dbReference type="SAM" id="MobiDB-lite"/>
    </source>
</evidence>
<sequence length="114" mass="13248">MAADERLKAQQNRDKMAEKEKELIRKQWIKDPSLKVPRRKDVYFSKPITISEPSTQPKLPQTGPKDKGKQKIVFKSKKKLAKEAQMEINEELSKQLKAKELNSKQAMLLKRKSS</sequence>
<dbReference type="EMBL" id="CAKMRJ010001112">
    <property type="protein sequence ID" value="CAH1422977.1"/>
    <property type="molecule type" value="Genomic_DNA"/>
</dbReference>
<gene>
    <name evidence="2" type="ORF">LVIROSA_LOCUS10276</name>
</gene>
<feature type="region of interest" description="Disordered" evidence="1">
    <location>
        <begin position="47"/>
        <end position="71"/>
    </location>
</feature>
<reference evidence="2 3" key="1">
    <citation type="submission" date="2022-01" db="EMBL/GenBank/DDBJ databases">
        <authorList>
            <person name="Xiong W."/>
            <person name="Schranz E."/>
        </authorList>
    </citation>
    <scope>NUCLEOTIDE SEQUENCE [LARGE SCALE GENOMIC DNA]</scope>
</reference>
<comment type="caution">
    <text evidence="2">The sequence shown here is derived from an EMBL/GenBank/DDBJ whole genome shotgun (WGS) entry which is preliminary data.</text>
</comment>
<organism evidence="2 3">
    <name type="scientific">Lactuca virosa</name>
    <dbReference type="NCBI Taxonomy" id="75947"/>
    <lineage>
        <taxon>Eukaryota</taxon>
        <taxon>Viridiplantae</taxon>
        <taxon>Streptophyta</taxon>
        <taxon>Embryophyta</taxon>
        <taxon>Tracheophyta</taxon>
        <taxon>Spermatophyta</taxon>
        <taxon>Magnoliopsida</taxon>
        <taxon>eudicotyledons</taxon>
        <taxon>Gunneridae</taxon>
        <taxon>Pentapetalae</taxon>
        <taxon>asterids</taxon>
        <taxon>campanulids</taxon>
        <taxon>Asterales</taxon>
        <taxon>Asteraceae</taxon>
        <taxon>Cichorioideae</taxon>
        <taxon>Cichorieae</taxon>
        <taxon>Lactucinae</taxon>
        <taxon>Lactuca</taxon>
    </lineage>
</organism>
<accession>A0AAU9M8T7</accession>
<keyword evidence="3" id="KW-1185">Reference proteome</keyword>